<evidence type="ECO:0008006" key="4">
    <source>
        <dbReference type="Google" id="ProtNLM"/>
    </source>
</evidence>
<dbReference type="Proteomes" id="UP000013840">
    <property type="component" value="Unassembled WGS sequence"/>
</dbReference>
<comment type="caution">
    <text evidence="2">The sequence shown here is derived from an EMBL/GenBank/DDBJ whole genome shotgun (WGS) entry which is preliminary data.</text>
</comment>
<keyword evidence="1" id="KW-0732">Signal</keyword>
<evidence type="ECO:0000313" key="3">
    <source>
        <dbReference type="Proteomes" id="UP000013840"/>
    </source>
</evidence>
<gene>
    <name evidence="2" type="ORF">UC7_01602</name>
</gene>
<reference evidence="2 3" key="1">
    <citation type="submission" date="2013-02" db="EMBL/GenBank/DDBJ databases">
        <title>The Genome Sequence of Enterococcus caccae BAA-1240.</title>
        <authorList>
            <consortium name="The Broad Institute Genome Sequencing Platform"/>
            <consortium name="The Broad Institute Genome Sequencing Center for Infectious Disease"/>
            <person name="Earl A.M."/>
            <person name="Gilmore M.S."/>
            <person name="Lebreton F."/>
            <person name="Walker B."/>
            <person name="Young S.K."/>
            <person name="Zeng Q."/>
            <person name="Gargeya S."/>
            <person name="Fitzgerald M."/>
            <person name="Haas B."/>
            <person name="Abouelleil A."/>
            <person name="Alvarado L."/>
            <person name="Arachchi H.M."/>
            <person name="Berlin A.M."/>
            <person name="Chapman S.B."/>
            <person name="Dewar J."/>
            <person name="Goldberg J."/>
            <person name="Griggs A."/>
            <person name="Gujja S."/>
            <person name="Hansen M."/>
            <person name="Howarth C."/>
            <person name="Imamovic A."/>
            <person name="Larimer J."/>
            <person name="McCowan C."/>
            <person name="Murphy C."/>
            <person name="Neiman D."/>
            <person name="Pearson M."/>
            <person name="Priest M."/>
            <person name="Roberts A."/>
            <person name="Saif S."/>
            <person name="Shea T."/>
            <person name="Sisk P."/>
            <person name="Sykes S."/>
            <person name="Wortman J."/>
            <person name="Nusbaum C."/>
            <person name="Birren B."/>
        </authorList>
    </citation>
    <scope>NUCLEOTIDE SEQUENCE [LARGE SCALE GENOMIC DNA]</scope>
    <source>
        <strain evidence="2 3">ATCC BAA-1240</strain>
    </source>
</reference>
<dbReference type="PATRIC" id="fig|1158612.3.peg.1588"/>
<dbReference type="AlphaFoldDB" id="R3WVH6"/>
<evidence type="ECO:0000313" key="2">
    <source>
        <dbReference type="EMBL" id="EOL45805.1"/>
    </source>
</evidence>
<protein>
    <recommendedName>
        <fullName evidence="4">DUF5626 domain-containing protein</fullName>
    </recommendedName>
</protein>
<proteinExistence type="predicted"/>
<sequence>MFKKSLLIGSCLVVVGMFGIANAAEAEEQAPEALSFSVTRALPLIKEAELKSGQFVEFNVGGFSSEQLASKFKVKFKLDTCEPETIVVDRFGYYDGHMRRFSSFVEYGTHGTIIFSVNDDFPGGTNHLGNERIRVMNASATTLKIKVGLTSGIHVKSQEVIDYSDIDFNL</sequence>
<organism evidence="2 3">
    <name type="scientific">Enterococcus caccae ATCC BAA-1240</name>
    <dbReference type="NCBI Taxonomy" id="1158612"/>
    <lineage>
        <taxon>Bacteria</taxon>
        <taxon>Bacillati</taxon>
        <taxon>Bacillota</taxon>
        <taxon>Bacilli</taxon>
        <taxon>Lactobacillales</taxon>
        <taxon>Enterococcaceae</taxon>
        <taxon>Enterococcus</taxon>
    </lineage>
</organism>
<evidence type="ECO:0000256" key="1">
    <source>
        <dbReference type="SAM" id="SignalP"/>
    </source>
</evidence>
<feature type="signal peptide" evidence="1">
    <location>
        <begin position="1"/>
        <end position="23"/>
    </location>
</feature>
<accession>R3WVH6</accession>
<name>R3WVH6_9ENTE</name>
<dbReference type="OrthoDB" id="2193460at2"/>
<feature type="chain" id="PRO_5004363049" description="DUF5626 domain-containing protein" evidence="1">
    <location>
        <begin position="24"/>
        <end position="170"/>
    </location>
</feature>
<dbReference type="RefSeq" id="WP_010771729.1">
    <property type="nucleotide sequence ID" value="NZ_KB946333.1"/>
</dbReference>
<keyword evidence="3" id="KW-1185">Reference proteome</keyword>
<dbReference type="EMBL" id="AJAU01000017">
    <property type="protein sequence ID" value="EOL45805.1"/>
    <property type="molecule type" value="Genomic_DNA"/>
</dbReference>